<reference evidence="8" key="2">
    <citation type="journal article" date="2019" name="Genome Biol. Evol.">
        <title>Day and night: Metabolic profiles and evolutionary relationships of six axenic non-marine cyanobacteria.</title>
        <authorList>
            <person name="Will S.E."/>
            <person name="Henke P."/>
            <person name="Boedeker C."/>
            <person name="Huang S."/>
            <person name="Brinkmann H."/>
            <person name="Rohde M."/>
            <person name="Jarek M."/>
            <person name="Friedl T."/>
            <person name="Seufert S."/>
            <person name="Schumacher M."/>
            <person name="Overmann J."/>
            <person name="Neumann-Schaal M."/>
            <person name="Petersen J."/>
        </authorList>
    </citation>
    <scope>NUCLEOTIDE SEQUENCE [LARGE SCALE GENOMIC DNA]</scope>
    <source>
        <strain evidence="8">PCC 7102</strain>
    </source>
</reference>
<dbReference type="SUPFAM" id="SSF54975">
    <property type="entry name" value="Acylphosphatase/BLUF domain-like"/>
    <property type="match status" value="1"/>
</dbReference>
<comment type="caution">
    <text evidence="8">The sequence shown here is derived from an EMBL/GenBank/DDBJ whole genome shotgun (WGS) entry which is preliminary data.</text>
</comment>
<evidence type="ECO:0000256" key="1">
    <source>
        <dbReference type="ARBA" id="ARBA00005614"/>
    </source>
</evidence>
<dbReference type="PANTHER" id="PTHR47268:SF4">
    <property type="entry name" value="ACYLPHOSPHATASE"/>
    <property type="match status" value="1"/>
</dbReference>
<dbReference type="InterPro" id="IPR020456">
    <property type="entry name" value="Acylphosphatase"/>
</dbReference>
<dbReference type="InterPro" id="IPR001792">
    <property type="entry name" value="Acylphosphatase-like_dom"/>
</dbReference>
<comment type="similarity">
    <text evidence="1 6">Belongs to the acylphosphatase family.</text>
</comment>
<dbReference type="AlphaFoldDB" id="A0A433VLS3"/>
<dbReference type="Gene3D" id="3.30.70.100">
    <property type="match status" value="1"/>
</dbReference>
<dbReference type="EC" id="3.6.1.7" evidence="2 5"/>
<organism evidence="8 9">
    <name type="scientific">Dulcicalothrix desertica PCC 7102</name>
    <dbReference type="NCBI Taxonomy" id="232991"/>
    <lineage>
        <taxon>Bacteria</taxon>
        <taxon>Bacillati</taxon>
        <taxon>Cyanobacteriota</taxon>
        <taxon>Cyanophyceae</taxon>
        <taxon>Nostocales</taxon>
        <taxon>Calotrichaceae</taxon>
        <taxon>Dulcicalothrix</taxon>
    </lineage>
</organism>
<evidence type="ECO:0000256" key="6">
    <source>
        <dbReference type="RuleBase" id="RU004168"/>
    </source>
</evidence>
<evidence type="ECO:0000256" key="4">
    <source>
        <dbReference type="ARBA" id="ARBA00047645"/>
    </source>
</evidence>
<dbReference type="Pfam" id="PF00708">
    <property type="entry name" value="Acylphosphatase"/>
    <property type="match status" value="1"/>
</dbReference>
<comment type="catalytic activity">
    <reaction evidence="4 5">
        <text>an acyl phosphate + H2O = a carboxylate + phosphate + H(+)</text>
        <dbReference type="Rhea" id="RHEA:14965"/>
        <dbReference type="ChEBI" id="CHEBI:15377"/>
        <dbReference type="ChEBI" id="CHEBI:15378"/>
        <dbReference type="ChEBI" id="CHEBI:29067"/>
        <dbReference type="ChEBI" id="CHEBI:43474"/>
        <dbReference type="ChEBI" id="CHEBI:59918"/>
        <dbReference type="EC" id="3.6.1.7"/>
    </reaction>
</comment>
<dbReference type="InterPro" id="IPR036046">
    <property type="entry name" value="Acylphosphatase-like_dom_sf"/>
</dbReference>
<gene>
    <name evidence="8" type="primary">acyP</name>
    <name evidence="8" type="ORF">DSM106972_022920</name>
</gene>
<evidence type="ECO:0000313" key="9">
    <source>
        <dbReference type="Proteomes" id="UP000271624"/>
    </source>
</evidence>
<dbReference type="RefSeq" id="WP_127080888.1">
    <property type="nucleotide sequence ID" value="NZ_RSCL01000005.1"/>
</dbReference>
<feature type="active site" evidence="5">
    <location>
        <position position="27"/>
    </location>
</feature>
<feature type="active site" evidence="5">
    <location>
        <position position="45"/>
    </location>
</feature>
<evidence type="ECO:0000313" key="8">
    <source>
        <dbReference type="EMBL" id="RUT07031.1"/>
    </source>
</evidence>
<dbReference type="GO" id="GO:0003998">
    <property type="term" value="F:acylphosphatase activity"/>
    <property type="evidence" value="ECO:0007669"/>
    <property type="project" value="UniProtKB-EC"/>
</dbReference>
<evidence type="ECO:0000256" key="5">
    <source>
        <dbReference type="PROSITE-ProRule" id="PRU00520"/>
    </source>
</evidence>
<dbReference type="PROSITE" id="PS51160">
    <property type="entry name" value="ACYLPHOSPHATASE_3"/>
    <property type="match status" value="1"/>
</dbReference>
<reference evidence="8" key="1">
    <citation type="submission" date="2018-12" db="EMBL/GenBank/DDBJ databases">
        <authorList>
            <person name="Will S."/>
            <person name="Neumann-Schaal M."/>
            <person name="Henke P."/>
        </authorList>
    </citation>
    <scope>NUCLEOTIDE SEQUENCE</scope>
    <source>
        <strain evidence="8">PCC 7102</strain>
    </source>
</reference>
<dbReference type="PANTHER" id="PTHR47268">
    <property type="entry name" value="ACYLPHOSPHATASE"/>
    <property type="match status" value="1"/>
</dbReference>
<dbReference type="OrthoDB" id="9808093at2"/>
<dbReference type="Proteomes" id="UP000271624">
    <property type="component" value="Unassembled WGS sequence"/>
</dbReference>
<dbReference type="EMBL" id="RSCL01000005">
    <property type="protein sequence ID" value="RUT07031.1"/>
    <property type="molecule type" value="Genomic_DNA"/>
</dbReference>
<keyword evidence="5" id="KW-0378">Hydrolase</keyword>
<accession>A0A433VLS3</accession>
<feature type="domain" description="Acylphosphatase-like" evidence="7">
    <location>
        <begin position="12"/>
        <end position="98"/>
    </location>
</feature>
<evidence type="ECO:0000259" key="7">
    <source>
        <dbReference type="PROSITE" id="PS51160"/>
    </source>
</evidence>
<sequence length="99" mass="11234">MSNSSSSTDIICAHVYISGRVQGVGYRYSTVETATQLGLKGWVRNLPDKRVEAVFEGKREIVEQMIRWCHLGPPAALVETVKVDYLAPEGFERFEVRRF</sequence>
<protein>
    <recommendedName>
        <fullName evidence="3 5">acylphosphatase</fullName>
        <ecNumber evidence="2 5">3.6.1.7</ecNumber>
    </recommendedName>
</protein>
<evidence type="ECO:0000256" key="3">
    <source>
        <dbReference type="ARBA" id="ARBA00015991"/>
    </source>
</evidence>
<name>A0A433VLS3_9CYAN</name>
<keyword evidence="9" id="KW-1185">Reference proteome</keyword>
<evidence type="ECO:0000256" key="2">
    <source>
        <dbReference type="ARBA" id="ARBA00012150"/>
    </source>
</evidence>
<proteinExistence type="inferred from homology"/>